<dbReference type="AlphaFoldDB" id="A0A8H5BU35"/>
<gene>
    <name evidence="2" type="ORF">D9611_013879</name>
</gene>
<dbReference type="PROSITE" id="PS50020">
    <property type="entry name" value="WW_DOMAIN_2"/>
    <property type="match status" value="1"/>
</dbReference>
<dbReference type="EMBL" id="JAACJK010000123">
    <property type="protein sequence ID" value="KAF5329056.1"/>
    <property type="molecule type" value="Genomic_DNA"/>
</dbReference>
<evidence type="ECO:0000259" key="1">
    <source>
        <dbReference type="PROSITE" id="PS50020"/>
    </source>
</evidence>
<accession>A0A8H5BU35</accession>
<name>A0A8H5BU35_9AGAR</name>
<feature type="domain" description="WW" evidence="1">
    <location>
        <begin position="39"/>
        <end position="72"/>
    </location>
</feature>
<reference evidence="2 3" key="1">
    <citation type="journal article" date="2020" name="ISME J.">
        <title>Uncovering the hidden diversity of litter-decomposition mechanisms in mushroom-forming fungi.</title>
        <authorList>
            <person name="Floudas D."/>
            <person name="Bentzer J."/>
            <person name="Ahren D."/>
            <person name="Johansson T."/>
            <person name="Persson P."/>
            <person name="Tunlid A."/>
        </authorList>
    </citation>
    <scope>NUCLEOTIDE SEQUENCE [LARGE SCALE GENOMIC DNA]</scope>
    <source>
        <strain evidence="2 3">CBS 175.51</strain>
    </source>
</reference>
<evidence type="ECO:0000313" key="3">
    <source>
        <dbReference type="Proteomes" id="UP000541558"/>
    </source>
</evidence>
<organism evidence="2 3">
    <name type="scientific">Ephemerocybe angulata</name>
    <dbReference type="NCBI Taxonomy" id="980116"/>
    <lineage>
        <taxon>Eukaryota</taxon>
        <taxon>Fungi</taxon>
        <taxon>Dikarya</taxon>
        <taxon>Basidiomycota</taxon>
        <taxon>Agaricomycotina</taxon>
        <taxon>Agaricomycetes</taxon>
        <taxon>Agaricomycetidae</taxon>
        <taxon>Agaricales</taxon>
        <taxon>Agaricineae</taxon>
        <taxon>Psathyrellaceae</taxon>
        <taxon>Ephemerocybe</taxon>
    </lineage>
</organism>
<dbReference type="SUPFAM" id="SSF51045">
    <property type="entry name" value="WW domain"/>
    <property type="match status" value="1"/>
</dbReference>
<dbReference type="OrthoDB" id="3166422at2759"/>
<dbReference type="InterPro" id="IPR001202">
    <property type="entry name" value="WW_dom"/>
</dbReference>
<dbReference type="InterPro" id="IPR036020">
    <property type="entry name" value="WW_dom_sf"/>
</dbReference>
<proteinExistence type="predicted"/>
<dbReference type="Proteomes" id="UP000541558">
    <property type="component" value="Unassembled WGS sequence"/>
</dbReference>
<protein>
    <recommendedName>
        <fullName evidence="1">WW domain-containing protein</fullName>
    </recommendedName>
</protein>
<dbReference type="Gene3D" id="2.20.70.10">
    <property type="match status" value="1"/>
</dbReference>
<keyword evidence="3" id="KW-1185">Reference proteome</keyword>
<comment type="caution">
    <text evidence="2">The sequence shown here is derived from an EMBL/GenBank/DDBJ whole genome shotgun (WGS) entry which is preliminary data.</text>
</comment>
<sequence length="240" mass="27488">MASIPPANDEFPGDRLPFIETIQYHRRGSSSPEGASDALPIPPGWSRYVHPNGDVYFRNHQLRLTTPDNIRQPVILQYVMDAREDHLETIADDPNYARLPPDWELTISDISESTAVIGMYSRQAGRAYEWREHEGRLAIKERQHFWSFVAEYPSHYPSLPPGTEEEFVAAVTQAKFRLRNGEVFPFTEQQIDQITTLYTQLKRRHNIPALGWLLGVVMPLESIGSRMNGSLEALMEDLQL</sequence>
<evidence type="ECO:0000313" key="2">
    <source>
        <dbReference type="EMBL" id="KAF5329056.1"/>
    </source>
</evidence>
<dbReference type="CDD" id="cd00201">
    <property type="entry name" value="WW"/>
    <property type="match status" value="1"/>
</dbReference>